<name>C8TF55_ORYSI</name>
<dbReference type="EMBL" id="AP009085">
    <property type="protein sequence ID" value="BAI39777.1"/>
    <property type="molecule type" value="Genomic_DNA"/>
</dbReference>
<proteinExistence type="predicted"/>
<evidence type="ECO:0000313" key="2">
    <source>
        <dbReference type="EMBL" id="BAI39815.1"/>
    </source>
</evidence>
<sequence length="117" mass="13015">MDEDITTCHHSEYKPVSDAGRDMVSPSDALVHHPFFFGHREIATLVAGNVFAFTVVESPAGELRRRPFAHMLRPRGGCQGVHHGGGAPLARSNHPEQPYPAIQIYLQTWNVPFQTRS</sequence>
<gene>
    <name evidence="1" type="primary">K0098B12.2</name>
    <name evidence="2" type="synonym">K0098G01.31</name>
</gene>
<protein>
    <submittedName>
        <fullName evidence="1">Uncharacterized protein K0098B12.2</fullName>
    </submittedName>
    <submittedName>
        <fullName evidence="2">Uncharacterized protein K0098G01.31</fullName>
    </submittedName>
</protein>
<evidence type="ECO:0000313" key="1">
    <source>
        <dbReference type="EMBL" id="BAI39777.1"/>
    </source>
</evidence>
<accession>C8TF55</accession>
<organism evidence="1">
    <name type="scientific">Oryza sativa subsp. indica</name>
    <name type="common">Rice</name>
    <dbReference type="NCBI Taxonomy" id="39946"/>
    <lineage>
        <taxon>Eukaryota</taxon>
        <taxon>Viridiplantae</taxon>
        <taxon>Streptophyta</taxon>
        <taxon>Embryophyta</taxon>
        <taxon>Tracheophyta</taxon>
        <taxon>Spermatophyta</taxon>
        <taxon>Magnoliopsida</taxon>
        <taxon>Liliopsida</taxon>
        <taxon>Poales</taxon>
        <taxon>Poaceae</taxon>
        <taxon>BOP clade</taxon>
        <taxon>Oryzoideae</taxon>
        <taxon>Oryzeae</taxon>
        <taxon>Oryzinae</taxon>
        <taxon>Oryza</taxon>
        <taxon>Oryza sativa</taxon>
    </lineage>
</organism>
<dbReference type="EMBL" id="AP009086">
    <property type="protein sequence ID" value="BAI39815.1"/>
    <property type="molecule type" value="Genomic_DNA"/>
</dbReference>
<dbReference type="AlphaFoldDB" id="C8TF55"/>
<reference evidence="1" key="1">
    <citation type="journal article" date="2009" name="Plant J.">
        <title>Comparative analysis of complete orthologous centromeres from two subspecies of rice reveals rapid variation of centromere organization and structure.</title>
        <authorList>
            <person name="Wu J."/>
            <person name="Fujisawa M."/>
            <person name="Tian Z."/>
            <person name="Yamagata H."/>
            <person name="Kamiya K."/>
            <person name="Shibata M."/>
            <person name="Hosokawa S."/>
            <person name="Ito Y."/>
            <person name="Hamada M."/>
            <person name="Katagiri S."/>
            <person name="Kurita K."/>
            <person name="Yamamoto M."/>
            <person name="Kikuta A."/>
            <person name="Machita K."/>
            <person name="Karasawa W."/>
            <person name="Kanamori H."/>
            <person name="Namiki N."/>
            <person name="Mizuno H."/>
            <person name="Ma J."/>
            <person name="Sasaki T."/>
            <person name="Matsumoto T."/>
        </authorList>
    </citation>
    <scope>NUCLEOTIDE SEQUENCE</scope>
</reference>